<keyword evidence="3" id="KW-1185">Reference proteome</keyword>
<dbReference type="Pfam" id="PF12277">
    <property type="entry name" value="DUF3618"/>
    <property type="match status" value="1"/>
</dbReference>
<organism evidence="2 3">
    <name type="scientific">Micrococcus endophyticus</name>
    <dbReference type="NCBI Taxonomy" id="455343"/>
    <lineage>
        <taxon>Bacteria</taxon>
        <taxon>Bacillati</taxon>
        <taxon>Actinomycetota</taxon>
        <taxon>Actinomycetes</taxon>
        <taxon>Micrococcales</taxon>
        <taxon>Micrococcaceae</taxon>
        <taxon>Micrococcus</taxon>
    </lineage>
</organism>
<feature type="compositionally biased region" description="Basic and acidic residues" evidence="1">
    <location>
        <begin position="60"/>
        <end position="82"/>
    </location>
</feature>
<evidence type="ECO:0000313" key="2">
    <source>
        <dbReference type="EMBL" id="MBB5849279.1"/>
    </source>
</evidence>
<feature type="region of interest" description="Disordered" evidence="1">
    <location>
        <begin position="184"/>
        <end position="232"/>
    </location>
</feature>
<accession>A0A7W9JKF8</accession>
<sequence length="232" mass="24414">MTTSNNPDEIRAEIERTRHQLGQDVDALAEKVSPTKAVSRQTNRMKDGLLSVKENIMGSPEDHGRQPSMGDRAHAAADDARASMHGAADQARDAMGHAGDRVSGWADDAQHAVQQAPAQLRGRTAGNPLAAGLIAFGAGLLVSSLIPASRVEQRAAEGLKEQAAPLVDEAKQVAQQLREDLEPVARDAAQSVKESATEAVDHVKADGADKAQDLKAESQDAARQVKGAAQDG</sequence>
<feature type="region of interest" description="Disordered" evidence="1">
    <location>
        <begin position="56"/>
        <end position="84"/>
    </location>
</feature>
<proteinExistence type="predicted"/>
<feature type="compositionally biased region" description="Basic and acidic residues" evidence="1">
    <location>
        <begin position="195"/>
        <end position="220"/>
    </location>
</feature>
<name>A0A7W9JKF8_9MICC</name>
<protein>
    <submittedName>
        <fullName evidence="2">Gas vesicle protein</fullName>
    </submittedName>
</protein>
<dbReference type="Gene3D" id="1.20.120.20">
    <property type="entry name" value="Apolipoprotein"/>
    <property type="match status" value="1"/>
</dbReference>
<comment type="caution">
    <text evidence="2">The sequence shown here is derived from an EMBL/GenBank/DDBJ whole genome shotgun (WGS) entry which is preliminary data.</text>
</comment>
<dbReference type="InterPro" id="IPR022062">
    <property type="entry name" value="DUF3618"/>
</dbReference>
<gene>
    <name evidence="2" type="ORF">HDA33_001843</name>
</gene>
<feature type="region of interest" description="Disordered" evidence="1">
    <location>
        <begin position="31"/>
        <end position="50"/>
    </location>
</feature>
<dbReference type="RefSeq" id="WP_184172750.1">
    <property type="nucleotide sequence ID" value="NZ_BAABAG010000009.1"/>
</dbReference>
<evidence type="ECO:0000256" key="1">
    <source>
        <dbReference type="SAM" id="MobiDB-lite"/>
    </source>
</evidence>
<evidence type="ECO:0000313" key="3">
    <source>
        <dbReference type="Proteomes" id="UP000567246"/>
    </source>
</evidence>
<dbReference type="EMBL" id="JACHMW010000001">
    <property type="protein sequence ID" value="MBB5849279.1"/>
    <property type="molecule type" value="Genomic_DNA"/>
</dbReference>
<reference evidence="2 3" key="1">
    <citation type="submission" date="2020-08" db="EMBL/GenBank/DDBJ databases">
        <title>Sequencing the genomes of 1000 actinobacteria strains.</title>
        <authorList>
            <person name="Klenk H.-P."/>
        </authorList>
    </citation>
    <scope>NUCLEOTIDE SEQUENCE [LARGE SCALE GENOMIC DNA]</scope>
    <source>
        <strain evidence="2 3">DSM 17945</strain>
    </source>
</reference>
<dbReference type="Proteomes" id="UP000567246">
    <property type="component" value="Unassembled WGS sequence"/>
</dbReference>
<dbReference type="AlphaFoldDB" id="A0A7W9JKF8"/>